<dbReference type="OrthoDB" id="5328543at2"/>
<keyword evidence="2" id="KW-1185">Reference proteome</keyword>
<dbReference type="AlphaFoldDB" id="A0A2P2GR20"/>
<evidence type="ECO:0000313" key="1">
    <source>
        <dbReference type="EMBL" id="KKZ73948.1"/>
    </source>
</evidence>
<organism evidence="1 2">
    <name type="scientific">Streptomyces showdoensis</name>
    <dbReference type="NCBI Taxonomy" id="68268"/>
    <lineage>
        <taxon>Bacteria</taxon>
        <taxon>Bacillati</taxon>
        <taxon>Actinomycetota</taxon>
        <taxon>Actinomycetes</taxon>
        <taxon>Kitasatosporales</taxon>
        <taxon>Streptomycetaceae</taxon>
        <taxon>Streptomyces</taxon>
    </lineage>
</organism>
<protein>
    <submittedName>
        <fullName evidence="1">Uncharacterized protein</fullName>
    </submittedName>
</protein>
<name>A0A2P2GR20_STREW</name>
<sequence>MTAVSSDLRTGRSLVDADLFDSIAEFTVMHFGYTLEKAERATDQALAFLATVGTATVKMVPSDDVDGALHAFILHTADYRQFCDTHAGRFLEHNPRPGGGGRVLEEVRDTAHAMKAKGFMVLDDLWTVNGASAAQCDSDCGRDYRAV</sequence>
<dbReference type="Proteomes" id="UP000265325">
    <property type="component" value="Unassembled WGS sequence"/>
</dbReference>
<reference evidence="1 2" key="1">
    <citation type="submission" date="2015-05" db="EMBL/GenBank/DDBJ databases">
        <title>Draft Genome assembly of Streptomyces showdoensis.</title>
        <authorList>
            <person name="Thapa K.K."/>
            <person name="Metsa-Ketela M."/>
        </authorList>
    </citation>
    <scope>NUCLEOTIDE SEQUENCE [LARGE SCALE GENOMIC DNA]</scope>
    <source>
        <strain evidence="1 2">ATCC 15227</strain>
    </source>
</reference>
<dbReference type="RefSeq" id="WP_046907312.1">
    <property type="nucleotide sequence ID" value="NZ_BAAAXG010000026.1"/>
</dbReference>
<gene>
    <name evidence="1" type="ORF">VO63_10085</name>
</gene>
<comment type="caution">
    <text evidence="1">The sequence shown here is derived from an EMBL/GenBank/DDBJ whole genome shotgun (WGS) entry which is preliminary data.</text>
</comment>
<proteinExistence type="predicted"/>
<evidence type="ECO:0000313" key="2">
    <source>
        <dbReference type="Proteomes" id="UP000265325"/>
    </source>
</evidence>
<accession>A0A2P2GR20</accession>
<dbReference type="EMBL" id="LAQS01000012">
    <property type="protein sequence ID" value="KKZ73948.1"/>
    <property type="molecule type" value="Genomic_DNA"/>
</dbReference>